<keyword evidence="8" id="KW-0675">Receptor</keyword>
<keyword evidence="7 12" id="KW-0472">Membrane</keyword>
<evidence type="ECO:0000256" key="3">
    <source>
        <dbReference type="ARBA" id="ARBA00022692"/>
    </source>
</evidence>
<keyword evidence="4" id="KW-0732">Signal</keyword>
<comment type="similarity">
    <text evidence="11">Belongs to the G-protein coupled receptor 3 family. TAS1R subfamily.</text>
</comment>
<evidence type="ECO:0000256" key="5">
    <source>
        <dbReference type="ARBA" id="ARBA00022989"/>
    </source>
</evidence>
<evidence type="ECO:0000256" key="1">
    <source>
        <dbReference type="ARBA" id="ARBA00004651"/>
    </source>
</evidence>
<dbReference type="PANTHER" id="PTHR24061:SF422">
    <property type="entry name" value="G-PROTEIN COUPLED RECEPTORS FAMILY 3 PROFILE DOMAIN-CONTAINING PROTEIN"/>
    <property type="match status" value="1"/>
</dbReference>
<dbReference type="AlphaFoldDB" id="A0A8D0D1R5"/>
<name>A0A8D0D1R5_SANLU</name>
<feature type="domain" description="G-protein coupled receptors family 3 profile" evidence="13">
    <location>
        <begin position="530"/>
        <end position="791"/>
    </location>
</feature>
<dbReference type="InterPro" id="IPR017978">
    <property type="entry name" value="GPCR_3_C"/>
</dbReference>
<dbReference type="GeneTree" id="ENSGT00940000158416"/>
<keyword evidence="6" id="KW-0297">G-protein coupled receptor</keyword>
<dbReference type="PRINTS" id="PR01176">
    <property type="entry name" value="GABABRECEPTR"/>
</dbReference>
<dbReference type="InterPro" id="IPR028082">
    <property type="entry name" value="Peripla_BP_I"/>
</dbReference>
<dbReference type="FunFam" id="3.40.50.2300:FF:000016">
    <property type="entry name" value="Taste 1 receptor member 2"/>
    <property type="match status" value="1"/>
</dbReference>
<dbReference type="Ensembl" id="ENSSLUT00000028099.1">
    <property type="protein sequence ID" value="ENSSLUP00000027213.1"/>
    <property type="gene ID" value="ENSSLUG00000012349.1"/>
</dbReference>
<organism evidence="14 15">
    <name type="scientific">Sander lucioperca</name>
    <name type="common">Pike-perch</name>
    <name type="synonym">Perca lucioperca</name>
    <dbReference type="NCBI Taxonomy" id="283035"/>
    <lineage>
        <taxon>Eukaryota</taxon>
        <taxon>Metazoa</taxon>
        <taxon>Chordata</taxon>
        <taxon>Craniata</taxon>
        <taxon>Vertebrata</taxon>
        <taxon>Euteleostomi</taxon>
        <taxon>Actinopterygii</taxon>
        <taxon>Neopterygii</taxon>
        <taxon>Teleostei</taxon>
        <taxon>Neoteleostei</taxon>
        <taxon>Acanthomorphata</taxon>
        <taxon>Eupercaria</taxon>
        <taxon>Perciformes</taxon>
        <taxon>Percoidei</taxon>
        <taxon>Percidae</taxon>
        <taxon>Luciopercinae</taxon>
        <taxon>Sander</taxon>
    </lineage>
</organism>
<keyword evidence="2" id="KW-1003">Cell membrane</keyword>
<evidence type="ECO:0000259" key="13">
    <source>
        <dbReference type="PROSITE" id="PS50259"/>
    </source>
</evidence>
<feature type="transmembrane region" description="Helical" evidence="12">
    <location>
        <begin position="687"/>
        <end position="707"/>
    </location>
</feature>
<evidence type="ECO:0000256" key="9">
    <source>
        <dbReference type="ARBA" id="ARBA00023180"/>
    </source>
</evidence>
<dbReference type="GO" id="GO:0005886">
    <property type="term" value="C:plasma membrane"/>
    <property type="evidence" value="ECO:0007669"/>
    <property type="project" value="UniProtKB-SubCell"/>
</dbReference>
<evidence type="ECO:0000256" key="7">
    <source>
        <dbReference type="ARBA" id="ARBA00023136"/>
    </source>
</evidence>
<feature type="transmembrane region" description="Helical" evidence="12">
    <location>
        <begin position="599"/>
        <end position="621"/>
    </location>
</feature>
<sequence>MCVFYPCVSTMFLLWLFVSIMSVFCPCLVFGLLNASSPGDIIIGGLFPIHFQTNRTTMPGPLSCSDYDLQTFLQSQVMIYAIREINQHTRILPNFTIGYDIYDTCGDVSFALRATLQMLKNPQSCLVPATFQSALPEPQTKAVIGERYSEVSIAVARVFALSSVAQISYSSTSELLSSKSKFPTFLRTVPSDVYQTNAIAELVKQFHWKTVAIVGSDDEYGKYGSDSIVTIIRKSEDVCIEFIYILPGNFSLYNSQTNEWLAKLVSKINTSSAEAVIVFTKEANVAIIMEAAIKHNLNRTWIASDAWSTSENITKCHALRWSGRFSDSSLRGMRFLVLKTMSSQSLHIHSRIGNALGCLHFFKAITIVLGDAKLRTKELVSVNISFILRQCCLSPQLLLEIQKVNFTVNNTHIFFDANGDPSIGYDIVHWDMNVIIYLFPKISYGYYVVLNLFCLLKVTAYNCSKTCKPGQELKKLSNQCCKICVPCAEGEFSNTNGAECTRCSSGNYSSPERDMCLEKMVEFLNWSDPFIIFLSVLGVFGIIVSIVFAILFAIHRSTPVVKAVGGYLCFLELLSLLLCFCLTFSFAGKPTDASCKVGMPLFGIAFSLCISCILANLLQIFVGFSFDIKSGSWMKKLNQPLAVVTIVSGIQLALCVSWLYFNPPSPEHETISSETVLLQCNKGFPGFFIAMLGYNAFLALICFLFAFKGQQLPDLYKNASLITISMLLFLIVWIFFIPIYISLNGKYKRAIESSAILISSYSILGCHLAPKCYIMVFRKEINNENAITLKRISVYPKMSSSTITVSSHTVCTLCYLCECECECVCVCVCGLVYLYSWGPKTGSPVYLWAPDSFVGPKCWTPQG</sequence>
<feature type="transmembrane region" description="Helical" evidence="12">
    <location>
        <begin position="566"/>
        <end position="587"/>
    </location>
</feature>
<feature type="transmembrane region" description="Helical" evidence="12">
    <location>
        <begin position="641"/>
        <end position="661"/>
    </location>
</feature>
<keyword evidence="9" id="KW-0325">Glycoprotein</keyword>
<dbReference type="InterPro" id="IPR000337">
    <property type="entry name" value="GPCR_3"/>
</dbReference>
<evidence type="ECO:0000256" key="12">
    <source>
        <dbReference type="SAM" id="Phobius"/>
    </source>
</evidence>
<keyword evidence="3 12" id="KW-0812">Transmembrane</keyword>
<dbReference type="Pfam" id="PF00003">
    <property type="entry name" value="7tm_3"/>
    <property type="match status" value="1"/>
</dbReference>
<evidence type="ECO:0000313" key="14">
    <source>
        <dbReference type="Ensembl" id="ENSSLUP00000027213.1"/>
    </source>
</evidence>
<dbReference type="Gene3D" id="2.10.50.30">
    <property type="entry name" value="GPCR, family 3, nine cysteines domain"/>
    <property type="match status" value="1"/>
</dbReference>
<keyword evidence="5 12" id="KW-1133">Transmembrane helix</keyword>
<evidence type="ECO:0000256" key="2">
    <source>
        <dbReference type="ARBA" id="ARBA00022475"/>
    </source>
</evidence>
<keyword evidence="10" id="KW-0807">Transducer</keyword>
<feature type="transmembrane region" description="Helical" evidence="12">
    <location>
        <begin position="719"/>
        <end position="741"/>
    </location>
</feature>
<comment type="subcellular location">
    <subcellularLocation>
        <location evidence="1">Cell membrane</location>
        <topology evidence="1">Multi-pass membrane protein</topology>
    </subcellularLocation>
</comment>
<protein>
    <recommendedName>
        <fullName evidence="13">G-protein coupled receptors family 3 profile domain-containing protein</fullName>
    </recommendedName>
</protein>
<dbReference type="InterPro" id="IPR001828">
    <property type="entry name" value="ANF_lig-bd_rcpt"/>
</dbReference>
<evidence type="ECO:0000256" key="11">
    <source>
        <dbReference type="ARBA" id="ARBA00038492"/>
    </source>
</evidence>
<dbReference type="Gene3D" id="3.40.50.2300">
    <property type="match status" value="3"/>
</dbReference>
<evidence type="ECO:0000256" key="8">
    <source>
        <dbReference type="ARBA" id="ARBA00023170"/>
    </source>
</evidence>
<evidence type="ECO:0000256" key="6">
    <source>
        <dbReference type="ARBA" id="ARBA00023040"/>
    </source>
</evidence>
<evidence type="ECO:0000256" key="4">
    <source>
        <dbReference type="ARBA" id="ARBA00022729"/>
    </source>
</evidence>
<dbReference type="Proteomes" id="UP000694568">
    <property type="component" value="Unplaced"/>
</dbReference>
<dbReference type="GO" id="GO:0050909">
    <property type="term" value="P:sensory perception of taste"/>
    <property type="evidence" value="ECO:0007669"/>
    <property type="project" value="UniProtKB-ARBA"/>
</dbReference>
<dbReference type="GO" id="GO:0004930">
    <property type="term" value="F:G protein-coupled receptor activity"/>
    <property type="evidence" value="ECO:0007669"/>
    <property type="project" value="UniProtKB-KW"/>
</dbReference>
<accession>A0A8D0D1R5</accession>
<dbReference type="InterPro" id="IPR000068">
    <property type="entry name" value="GPCR_3_Ca_sens_rcpt-rel"/>
</dbReference>
<dbReference type="PRINTS" id="PR00248">
    <property type="entry name" value="GPCRMGR"/>
</dbReference>
<evidence type="ECO:0000256" key="10">
    <source>
        <dbReference type="ARBA" id="ARBA00023224"/>
    </source>
</evidence>
<dbReference type="PROSITE" id="PS50259">
    <property type="entry name" value="G_PROTEIN_RECEP_F3_4"/>
    <property type="match status" value="1"/>
</dbReference>
<evidence type="ECO:0000313" key="15">
    <source>
        <dbReference type="Proteomes" id="UP000694568"/>
    </source>
</evidence>
<reference evidence="14" key="2">
    <citation type="submission" date="2025-09" db="UniProtKB">
        <authorList>
            <consortium name="Ensembl"/>
        </authorList>
    </citation>
    <scope>IDENTIFICATION</scope>
</reference>
<reference evidence="14" key="1">
    <citation type="submission" date="2025-08" db="UniProtKB">
        <authorList>
            <consortium name="Ensembl"/>
        </authorList>
    </citation>
    <scope>IDENTIFICATION</scope>
</reference>
<dbReference type="PANTHER" id="PTHR24061">
    <property type="entry name" value="CALCIUM-SENSING RECEPTOR-RELATED"/>
    <property type="match status" value="1"/>
</dbReference>
<dbReference type="Pfam" id="PF01094">
    <property type="entry name" value="ANF_receptor"/>
    <property type="match status" value="1"/>
</dbReference>
<keyword evidence="15" id="KW-1185">Reference proteome</keyword>
<proteinExistence type="inferred from homology"/>
<dbReference type="SUPFAM" id="SSF53822">
    <property type="entry name" value="Periplasmic binding protein-like I"/>
    <property type="match status" value="1"/>
</dbReference>
<dbReference type="FunFam" id="2.10.50.30:FF:000004">
    <property type="entry name" value="Taste receptor type 1 member 3-like protein"/>
    <property type="match status" value="1"/>
</dbReference>
<dbReference type="InterPro" id="IPR038550">
    <property type="entry name" value="GPCR_3_9-Cys_sf"/>
</dbReference>
<feature type="transmembrane region" description="Helical" evidence="12">
    <location>
        <begin position="530"/>
        <end position="554"/>
    </location>
</feature>
<feature type="transmembrane region" description="Helical" evidence="12">
    <location>
        <begin position="12"/>
        <end position="33"/>
    </location>
</feature>